<dbReference type="GO" id="GO:0034626">
    <property type="term" value="P:fatty acid elongation, polyunsaturated fatty acid"/>
    <property type="evidence" value="ECO:0007669"/>
    <property type="project" value="TreeGrafter"/>
</dbReference>
<accession>A0A7R8WC46</accession>
<keyword evidence="7 10" id="KW-0443">Lipid metabolism</keyword>
<dbReference type="AlphaFoldDB" id="A0A7R8WC46"/>
<evidence type="ECO:0000313" key="11">
    <source>
        <dbReference type="EMBL" id="CAD7228880.1"/>
    </source>
</evidence>
<evidence type="ECO:0000256" key="6">
    <source>
        <dbReference type="ARBA" id="ARBA00022989"/>
    </source>
</evidence>
<dbReference type="Pfam" id="PF01151">
    <property type="entry name" value="ELO"/>
    <property type="match status" value="2"/>
</dbReference>
<dbReference type="EMBL" id="OB661739">
    <property type="protein sequence ID" value="CAD7228880.1"/>
    <property type="molecule type" value="Genomic_DNA"/>
</dbReference>
<feature type="transmembrane region" description="Helical" evidence="10">
    <location>
        <begin position="97"/>
        <end position="116"/>
    </location>
</feature>
<dbReference type="PANTHER" id="PTHR11157">
    <property type="entry name" value="FATTY ACID ACYL TRANSFERASE-RELATED"/>
    <property type="match status" value="1"/>
</dbReference>
<keyword evidence="5 10" id="KW-0276">Fatty acid metabolism</keyword>
<dbReference type="EC" id="2.3.1.199" evidence="10"/>
<evidence type="ECO:0000256" key="5">
    <source>
        <dbReference type="ARBA" id="ARBA00022832"/>
    </source>
</evidence>
<keyword evidence="9 10" id="KW-0275">Fatty acid biosynthesis</keyword>
<evidence type="ECO:0000256" key="1">
    <source>
        <dbReference type="ARBA" id="ARBA00004141"/>
    </source>
</evidence>
<feature type="transmembrane region" description="Helical" evidence="10">
    <location>
        <begin position="317"/>
        <end position="338"/>
    </location>
</feature>
<evidence type="ECO:0000256" key="3">
    <source>
        <dbReference type="ARBA" id="ARBA00022679"/>
    </source>
</evidence>
<gene>
    <name evidence="11" type="ORF">CTOB1V02_LOCUS6758</name>
</gene>
<keyword evidence="8 10" id="KW-0472">Membrane</keyword>
<feature type="transmembrane region" description="Helical" evidence="10">
    <location>
        <begin position="225"/>
        <end position="242"/>
    </location>
</feature>
<dbReference type="GO" id="GO:0019367">
    <property type="term" value="P:fatty acid elongation, saturated fatty acid"/>
    <property type="evidence" value="ECO:0007669"/>
    <property type="project" value="TreeGrafter"/>
</dbReference>
<comment type="subcellular location">
    <subcellularLocation>
        <location evidence="1">Membrane</location>
        <topology evidence="1">Multi-pass membrane protein</topology>
    </subcellularLocation>
</comment>
<evidence type="ECO:0000256" key="10">
    <source>
        <dbReference type="RuleBase" id="RU361115"/>
    </source>
</evidence>
<name>A0A7R8WC46_9CRUS</name>
<feature type="transmembrane region" description="Helical" evidence="10">
    <location>
        <begin position="146"/>
        <end position="164"/>
    </location>
</feature>
<keyword evidence="4 10" id="KW-0812">Transmembrane</keyword>
<sequence>MAAKKRNQIYHGSSKCQFPPPNIMMDHLSSLMGYYETTVTEVNRLCKDYGDKRVANWFMMGSPWPTVTACLTYTLIMKFVGPKLMENRPAYDLKKFMILYNIFQIFFNLYILLLGVDHWMFHYSYRCQPIDYSMNPAALRMARCCYWFYISKFLDWFDTLFFVLRKKNDHISLLHLVHHSVMPFNTWLGVKFTPGGQSTFFGLLNTNIQVSGLLFFVLRKKNDHISLLHLVHHSVMPFNTWLGVKFTPGGQSTFFGLLNTNIHIIMYFYYTVAALGPKYQKYLWWKKYLTTMQIVQFVLVFLHAAQLLFIDCDYPKIFVYLLMAFTLMFIALFTDFYIKTYLRSGRRNKNFKENEMHANCNGVHTCNLQKLSSKSTEENGLRQRHTRKERPNGMCIQQALFDEL</sequence>
<dbReference type="GO" id="GO:0042761">
    <property type="term" value="P:very long-chain fatty acid biosynthetic process"/>
    <property type="evidence" value="ECO:0007669"/>
    <property type="project" value="TreeGrafter"/>
</dbReference>
<proteinExistence type="inferred from homology"/>
<reference evidence="11" key="1">
    <citation type="submission" date="2020-11" db="EMBL/GenBank/DDBJ databases">
        <authorList>
            <person name="Tran Van P."/>
        </authorList>
    </citation>
    <scope>NUCLEOTIDE SEQUENCE</scope>
</reference>
<keyword evidence="3 10" id="KW-0808">Transferase</keyword>
<comment type="catalytic activity">
    <reaction evidence="10">
        <text>a very-long-chain acyl-CoA + malonyl-CoA + H(+) = a very-long-chain 3-oxoacyl-CoA + CO2 + CoA</text>
        <dbReference type="Rhea" id="RHEA:32727"/>
        <dbReference type="ChEBI" id="CHEBI:15378"/>
        <dbReference type="ChEBI" id="CHEBI:16526"/>
        <dbReference type="ChEBI" id="CHEBI:57287"/>
        <dbReference type="ChEBI" id="CHEBI:57384"/>
        <dbReference type="ChEBI" id="CHEBI:90725"/>
        <dbReference type="ChEBI" id="CHEBI:90736"/>
        <dbReference type="EC" id="2.3.1.199"/>
    </reaction>
</comment>
<dbReference type="GO" id="GO:0009922">
    <property type="term" value="F:fatty acid elongase activity"/>
    <property type="evidence" value="ECO:0007669"/>
    <property type="project" value="UniProtKB-EC"/>
</dbReference>
<keyword evidence="2 10" id="KW-0444">Lipid biosynthesis</keyword>
<evidence type="ECO:0000256" key="9">
    <source>
        <dbReference type="ARBA" id="ARBA00023160"/>
    </source>
</evidence>
<feature type="transmembrane region" description="Helical" evidence="10">
    <location>
        <begin position="57"/>
        <end position="76"/>
    </location>
</feature>
<feature type="transmembrane region" description="Helical" evidence="10">
    <location>
        <begin position="254"/>
        <end position="276"/>
    </location>
</feature>
<evidence type="ECO:0000256" key="8">
    <source>
        <dbReference type="ARBA" id="ARBA00023136"/>
    </source>
</evidence>
<protein>
    <recommendedName>
        <fullName evidence="10">Elongation of very long chain fatty acids protein</fullName>
        <ecNumber evidence="10">2.3.1.199</ecNumber>
    </recommendedName>
    <alternativeName>
        <fullName evidence="10">Very-long-chain 3-oxoacyl-CoA synthase</fullName>
    </alternativeName>
</protein>
<dbReference type="GO" id="GO:0034625">
    <property type="term" value="P:fatty acid elongation, monounsaturated fatty acid"/>
    <property type="evidence" value="ECO:0007669"/>
    <property type="project" value="TreeGrafter"/>
</dbReference>
<dbReference type="InterPro" id="IPR002076">
    <property type="entry name" value="ELO_fam"/>
</dbReference>
<keyword evidence="6 10" id="KW-1133">Transmembrane helix</keyword>
<evidence type="ECO:0000256" key="2">
    <source>
        <dbReference type="ARBA" id="ARBA00022516"/>
    </source>
</evidence>
<dbReference type="GO" id="GO:0030148">
    <property type="term" value="P:sphingolipid biosynthetic process"/>
    <property type="evidence" value="ECO:0007669"/>
    <property type="project" value="TreeGrafter"/>
</dbReference>
<feature type="transmembrane region" description="Helical" evidence="10">
    <location>
        <begin position="200"/>
        <end position="218"/>
    </location>
</feature>
<organism evidence="11">
    <name type="scientific">Cyprideis torosa</name>
    <dbReference type="NCBI Taxonomy" id="163714"/>
    <lineage>
        <taxon>Eukaryota</taxon>
        <taxon>Metazoa</taxon>
        <taxon>Ecdysozoa</taxon>
        <taxon>Arthropoda</taxon>
        <taxon>Crustacea</taxon>
        <taxon>Oligostraca</taxon>
        <taxon>Ostracoda</taxon>
        <taxon>Podocopa</taxon>
        <taxon>Podocopida</taxon>
        <taxon>Cytherocopina</taxon>
        <taxon>Cytheroidea</taxon>
        <taxon>Cytherideidae</taxon>
        <taxon>Cyprideis</taxon>
    </lineage>
</organism>
<dbReference type="OrthoDB" id="434092at2759"/>
<dbReference type="PANTHER" id="PTHR11157:SF69">
    <property type="entry name" value="ELONGATION OF VERY LONG CHAIN FATTY ACIDS PROTEIN 7"/>
    <property type="match status" value="1"/>
</dbReference>
<dbReference type="GO" id="GO:0005789">
    <property type="term" value="C:endoplasmic reticulum membrane"/>
    <property type="evidence" value="ECO:0007669"/>
    <property type="project" value="TreeGrafter"/>
</dbReference>
<evidence type="ECO:0000256" key="4">
    <source>
        <dbReference type="ARBA" id="ARBA00022692"/>
    </source>
</evidence>
<feature type="transmembrane region" description="Helical" evidence="10">
    <location>
        <begin position="288"/>
        <end position="305"/>
    </location>
</feature>
<comment type="similarity">
    <text evidence="10">Belongs to the ELO family.</text>
</comment>
<evidence type="ECO:0000256" key="7">
    <source>
        <dbReference type="ARBA" id="ARBA00023098"/>
    </source>
</evidence>
<comment type="caution">
    <text evidence="10">Lacks conserved residue(s) required for the propagation of feature annotation.</text>
</comment>